<comment type="caution">
    <text evidence="2">The sequence shown here is derived from an EMBL/GenBank/DDBJ whole genome shotgun (WGS) entry which is preliminary data.</text>
</comment>
<evidence type="ECO:0000256" key="1">
    <source>
        <dbReference type="SAM" id="MobiDB-lite"/>
    </source>
</evidence>
<reference evidence="2 3" key="1">
    <citation type="journal article" date="2016" name="Nat. Commun.">
        <title>Thousands of microbial genomes shed light on interconnected biogeochemical processes in an aquifer system.</title>
        <authorList>
            <person name="Anantharaman K."/>
            <person name="Brown C.T."/>
            <person name="Hug L.A."/>
            <person name="Sharon I."/>
            <person name="Castelle C.J."/>
            <person name="Probst A.J."/>
            <person name="Thomas B.C."/>
            <person name="Singh A."/>
            <person name="Wilkins M.J."/>
            <person name="Karaoz U."/>
            <person name="Brodie E.L."/>
            <person name="Williams K.H."/>
            <person name="Hubbard S.S."/>
            <person name="Banfield J.F."/>
        </authorList>
    </citation>
    <scope>NUCLEOTIDE SEQUENCE [LARGE SCALE GENOMIC DNA]</scope>
</reference>
<dbReference type="Proteomes" id="UP000176850">
    <property type="component" value="Unassembled WGS sequence"/>
</dbReference>
<feature type="compositionally biased region" description="Polar residues" evidence="1">
    <location>
        <begin position="80"/>
        <end position="91"/>
    </location>
</feature>
<feature type="region of interest" description="Disordered" evidence="1">
    <location>
        <begin position="71"/>
        <end position="91"/>
    </location>
</feature>
<protein>
    <submittedName>
        <fullName evidence="2">Uncharacterized protein</fullName>
    </submittedName>
</protein>
<name>A0A1F7GL35_9BACT</name>
<evidence type="ECO:0000313" key="3">
    <source>
        <dbReference type="Proteomes" id="UP000176850"/>
    </source>
</evidence>
<evidence type="ECO:0000313" key="2">
    <source>
        <dbReference type="EMBL" id="OGK19668.1"/>
    </source>
</evidence>
<organism evidence="2 3">
    <name type="scientific">Candidatus Roizmanbacteria bacterium RIFCSPHIGHO2_01_FULL_39_24</name>
    <dbReference type="NCBI Taxonomy" id="1802032"/>
    <lineage>
        <taxon>Bacteria</taxon>
        <taxon>Candidatus Roizmaniibacteriota</taxon>
    </lineage>
</organism>
<accession>A0A1F7GL35</accession>
<proteinExistence type="predicted"/>
<gene>
    <name evidence="2" type="ORF">A2799_01405</name>
</gene>
<sequence>MAEVEVRTIRGSAQIIADLVKITDGLTVLHIHDDDLVRVKAETLDEVRAALSSRPEVVNIMSHGQAQRIRRRYRRERIIPTNQTPPQERPR</sequence>
<dbReference type="EMBL" id="MFZH01000007">
    <property type="protein sequence ID" value="OGK19668.1"/>
    <property type="molecule type" value="Genomic_DNA"/>
</dbReference>
<dbReference type="AlphaFoldDB" id="A0A1F7GL35"/>